<comment type="caution">
    <text evidence="3">The sequence shown here is derived from an EMBL/GenBank/DDBJ whole genome shotgun (WGS) entry which is preliminary data.</text>
</comment>
<dbReference type="AlphaFoldDB" id="A0AA39KMP6"/>
<gene>
    <name evidence="3" type="ORF">PV327_004446</name>
</gene>
<proteinExistence type="inferred from homology"/>
<reference evidence="3" key="1">
    <citation type="journal article" date="2023" name="bioRxiv">
        <title>Scaffold-level genome assemblies of two parasitoid biocontrol wasps reveal the parthenogenesis mechanism and an associated novel virus.</title>
        <authorList>
            <person name="Inwood S."/>
            <person name="Skelly J."/>
            <person name="Guhlin J."/>
            <person name="Harrop T."/>
            <person name="Goldson S."/>
            <person name="Dearden P."/>
        </authorList>
    </citation>
    <scope>NUCLEOTIDE SEQUENCE</scope>
    <source>
        <strain evidence="3">Lincoln</strain>
        <tissue evidence="3">Whole body</tissue>
    </source>
</reference>
<reference evidence="3" key="2">
    <citation type="submission" date="2023-03" db="EMBL/GenBank/DDBJ databases">
        <authorList>
            <person name="Inwood S.N."/>
            <person name="Skelly J.G."/>
            <person name="Guhlin J."/>
            <person name="Harrop T.W.R."/>
            <person name="Goldson S.G."/>
            <person name="Dearden P.K."/>
        </authorList>
    </citation>
    <scope>NUCLEOTIDE SEQUENCE</scope>
    <source>
        <strain evidence="3">Lincoln</strain>
        <tissue evidence="3">Whole body</tissue>
    </source>
</reference>
<evidence type="ECO:0000313" key="4">
    <source>
        <dbReference type="Proteomes" id="UP001168972"/>
    </source>
</evidence>
<dbReference type="PANTHER" id="PTHR13341:SF2">
    <property type="entry name" value="PROTEIN SEELE"/>
    <property type="match status" value="1"/>
</dbReference>
<comment type="similarity">
    <text evidence="1">Belongs to the canopy family.</text>
</comment>
<dbReference type="InterPro" id="IPR021852">
    <property type="entry name" value="DUF3456"/>
</dbReference>
<evidence type="ECO:0000259" key="2">
    <source>
        <dbReference type="Pfam" id="PF11938"/>
    </source>
</evidence>
<evidence type="ECO:0000313" key="3">
    <source>
        <dbReference type="EMBL" id="KAK0166991.1"/>
    </source>
</evidence>
<dbReference type="InterPro" id="IPR042415">
    <property type="entry name" value="CNPY"/>
</dbReference>
<evidence type="ECO:0000256" key="1">
    <source>
        <dbReference type="ARBA" id="ARBA00007285"/>
    </source>
</evidence>
<dbReference type="Proteomes" id="UP001168972">
    <property type="component" value="Unassembled WGS sequence"/>
</dbReference>
<organism evidence="3 4">
    <name type="scientific">Microctonus hyperodae</name>
    <name type="common">Parasitoid wasp</name>
    <dbReference type="NCBI Taxonomy" id="165561"/>
    <lineage>
        <taxon>Eukaryota</taxon>
        <taxon>Metazoa</taxon>
        <taxon>Ecdysozoa</taxon>
        <taxon>Arthropoda</taxon>
        <taxon>Hexapoda</taxon>
        <taxon>Insecta</taxon>
        <taxon>Pterygota</taxon>
        <taxon>Neoptera</taxon>
        <taxon>Endopterygota</taxon>
        <taxon>Hymenoptera</taxon>
        <taxon>Apocrita</taxon>
        <taxon>Ichneumonoidea</taxon>
        <taxon>Braconidae</taxon>
        <taxon>Euphorinae</taxon>
        <taxon>Microctonus</taxon>
    </lineage>
</organism>
<dbReference type="EMBL" id="JAQQBR010001832">
    <property type="protein sequence ID" value="KAK0166991.1"/>
    <property type="molecule type" value="Genomic_DNA"/>
</dbReference>
<sequence length="214" mass="24430">MKFVYYIQNHSSRINFRFKMRILIVLIAVIVFVADNIQAQEEDIDARELQCAVCRSTIEEVENVLAKINPSQDIEIGNFRLDANGDMIKKKVPLAKSEVHISDVLDNICEKMSDYVRARYKSTGELTILNLMTPSGKMNPEISNVDIIQDGDLNKSLKFYCEEIVEEHEEPIIEIFRKGESNVINKICTESTKLCSDELPSDDDGINDNEHTEL</sequence>
<name>A0AA39KMP6_MICHY</name>
<dbReference type="GO" id="GO:0005783">
    <property type="term" value="C:endoplasmic reticulum"/>
    <property type="evidence" value="ECO:0007669"/>
    <property type="project" value="TreeGrafter"/>
</dbReference>
<protein>
    <recommendedName>
        <fullName evidence="2">DUF3456 domain-containing protein</fullName>
    </recommendedName>
</protein>
<accession>A0AA39KMP6</accession>
<dbReference type="Gene3D" id="1.10.225.10">
    <property type="entry name" value="Saposin-like"/>
    <property type="match status" value="1"/>
</dbReference>
<dbReference type="PANTHER" id="PTHR13341">
    <property type="entry name" value="MIR-INTERACTING SAPOSIN-LIKE PROTEIN"/>
    <property type="match status" value="1"/>
</dbReference>
<keyword evidence="4" id="KW-1185">Reference proteome</keyword>
<dbReference type="Pfam" id="PF11938">
    <property type="entry name" value="DUF3456"/>
    <property type="match status" value="1"/>
</dbReference>
<feature type="domain" description="DUF3456" evidence="2">
    <location>
        <begin position="50"/>
        <end position="195"/>
    </location>
</feature>